<keyword evidence="3" id="KW-1185">Reference proteome</keyword>
<name>A0AB40D7K4_DIOCR</name>
<dbReference type="PROSITE" id="PS50846">
    <property type="entry name" value="HMA_2"/>
    <property type="match status" value="2"/>
</dbReference>
<evidence type="ECO:0000313" key="4">
    <source>
        <dbReference type="RefSeq" id="XP_039146313.1"/>
    </source>
</evidence>
<dbReference type="CDD" id="cd00371">
    <property type="entry name" value="HMA"/>
    <property type="match status" value="2"/>
</dbReference>
<accession>A0AB40D7K4</accession>
<dbReference type="InterPro" id="IPR006121">
    <property type="entry name" value="HMA_dom"/>
</dbReference>
<dbReference type="PANTHER" id="PTHR47066:SF1">
    <property type="entry name" value="HEAVY METAL-ASSOCIATED ISOPRENYLATED PLANT PROTEIN 9"/>
    <property type="match status" value="1"/>
</dbReference>
<dbReference type="InterPro" id="IPR036163">
    <property type="entry name" value="HMA_dom_sf"/>
</dbReference>
<dbReference type="AlphaFoldDB" id="A0AB40D7K4"/>
<dbReference type="PANTHER" id="PTHR47066">
    <property type="entry name" value="HEAVY METAL-ASSOCIATED ISOPRENYLATED PLANT PROTEIN 9"/>
    <property type="match status" value="1"/>
</dbReference>
<dbReference type="GO" id="GO:0046872">
    <property type="term" value="F:metal ion binding"/>
    <property type="evidence" value="ECO:0007669"/>
    <property type="project" value="InterPro"/>
</dbReference>
<dbReference type="SUPFAM" id="SSF55008">
    <property type="entry name" value="HMA, heavy metal-associated domain"/>
    <property type="match status" value="2"/>
</dbReference>
<feature type="domain" description="HMA" evidence="2">
    <location>
        <begin position="37"/>
        <end position="100"/>
    </location>
</feature>
<dbReference type="GeneID" id="120283665"/>
<dbReference type="RefSeq" id="XP_039146313.1">
    <property type="nucleotide sequence ID" value="XM_039290379.1"/>
</dbReference>
<dbReference type="InterPro" id="IPR044258">
    <property type="entry name" value="HIPP09-like"/>
</dbReference>
<dbReference type="Pfam" id="PF00403">
    <property type="entry name" value="HMA"/>
    <property type="match status" value="2"/>
</dbReference>
<feature type="domain" description="HMA" evidence="2">
    <location>
        <begin position="127"/>
        <end position="191"/>
    </location>
</feature>
<feature type="region of interest" description="Disordered" evidence="1">
    <location>
        <begin position="189"/>
        <end position="272"/>
    </location>
</feature>
<dbReference type="Proteomes" id="UP001515500">
    <property type="component" value="Chromosome 19"/>
</dbReference>
<evidence type="ECO:0000256" key="1">
    <source>
        <dbReference type="SAM" id="MobiDB-lite"/>
    </source>
</evidence>
<feature type="region of interest" description="Disordered" evidence="1">
    <location>
        <begin position="1"/>
        <end position="39"/>
    </location>
</feature>
<gene>
    <name evidence="4" type="primary">LOC120283665</name>
</gene>
<organism evidence="3 4">
    <name type="scientific">Dioscorea cayennensis subsp. rotundata</name>
    <name type="common">White Guinea yam</name>
    <name type="synonym">Dioscorea rotundata</name>
    <dbReference type="NCBI Taxonomy" id="55577"/>
    <lineage>
        <taxon>Eukaryota</taxon>
        <taxon>Viridiplantae</taxon>
        <taxon>Streptophyta</taxon>
        <taxon>Embryophyta</taxon>
        <taxon>Tracheophyta</taxon>
        <taxon>Spermatophyta</taxon>
        <taxon>Magnoliopsida</taxon>
        <taxon>Liliopsida</taxon>
        <taxon>Dioscoreales</taxon>
        <taxon>Dioscoreaceae</taxon>
        <taxon>Dioscorea</taxon>
    </lineage>
</organism>
<proteinExistence type="predicted"/>
<feature type="compositionally biased region" description="Basic and acidic residues" evidence="1">
    <location>
        <begin position="1"/>
        <end position="32"/>
    </location>
</feature>
<sequence>MGEAGKPEETKPEEPKPEEKKEEKVDEKKEETPPPPPPPIVLFVNLHCVGCAKKIQRSILKCRGVEEVEVDMVKNQVTVKGIVDPQVLCSRIEKKTMRKAKVLSPLPPEDGESAKSEVVVATQVSGINTVELHVNMHCEACAQQLKKKILKMRGVQTVETELKESKVTVTGTMDGEKLEAFIYRRTGKLAKIIPPPPPPPPPEQKEEEKKEGEKKEEEKAPEEKKEEEKKEEEKKEENTEKKEEENGEGGGKEAEKGAEVEEEPKKEGDPMIHGNMLPFVFHGDHHDMVKRMVYWTPMYVIEQPPPLPPPPQIFSDENPNACCIS</sequence>
<reference evidence="4" key="1">
    <citation type="submission" date="2025-08" db="UniProtKB">
        <authorList>
            <consortium name="RefSeq"/>
        </authorList>
    </citation>
    <scope>IDENTIFICATION</scope>
</reference>
<evidence type="ECO:0000259" key="2">
    <source>
        <dbReference type="PROSITE" id="PS50846"/>
    </source>
</evidence>
<feature type="compositionally biased region" description="Pro residues" evidence="1">
    <location>
        <begin position="193"/>
        <end position="202"/>
    </location>
</feature>
<feature type="compositionally biased region" description="Basic and acidic residues" evidence="1">
    <location>
        <begin position="203"/>
        <end position="270"/>
    </location>
</feature>
<evidence type="ECO:0000313" key="3">
    <source>
        <dbReference type="Proteomes" id="UP001515500"/>
    </source>
</evidence>
<dbReference type="Gene3D" id="3.30.70.100">
    <property type="match status" value="2"/>
</dbReference>
<protein>
    <submittedName>
        <fullName evidence="4">Heavy metal-associated isoprenylated plant protein 9</fullName>
    </submittedName>
</protein>